<dbReference type="EMBL" id="VSTH01000259">
    <property type="protein sequence ID" value="TYO60878.1"/>
    <property type="molecule type" value="Genomic_DNA"/>
</dbReference>
<dbReference type="InterPro" id="IPR005175">
    <property type="entry name" value="PPC_dom"/>
</dbReference>
<name>A0A5S4YA35_9BRAD</name>
<evidence type="ECO:0000313" key="2">
    <source>
        <dbReference type="EMBL" id="TYO60878.1"/>
    </source>
</evidence>
<accession>A0A5S4YA35</accession>
<evidence type="ECO:0000313" key="3">
    <source>
        <dbReference type="Proteomes" id="UP000324797"/>
    </source>
</evidence>
<dbReference type="GO" id="GO:0003677">
    <property type="term" value="F:DNA binding"/>
    <property type="evidence" value="ECO:0007669"/>
    <property type="project" value="UniProtKB-KW"/>
</dbReference>
<dbReference type="Proteomes" id="UP000324797">
    <property type="component" value="Unassembled WGS sequence"/>
</dbReference>
<sequence length="199" mass="21657">MTEEIDEVQNAPTKKRPTVKGKIDEIIYAQVGYGEDLLHAIWDVCKENDVKTGVLLDATGCMKNLRVHAIAAEPGQPAGIHYEDVPGCLEVSAHGIIGMGWVDKSIKAEDIPGLIRSSYDTGFGAAGFVEHGSPYAHIHIVGSSPKRTICGHLIEGSFTATQYFELIIAKVSGVLLKAKYDSRGYPDGYTHELVQEHRP</sequence>
<protein>
    <submittedName>
        <fullName evidence="2">DNA-binding protein</fullName>
    </submittedName>
</protein>
<gene>
    <name evidence="2" type="ORF">FXV83_41280</name>
</gene>
<keyword evidence="2" id="KW-0238">DNA-binding</keyword>
<keyword evidence="3" id="KW-1185">Reference proteome</keyword>
<proteinExistence type="predicted"/>
<dbReference type="RefSeq" id="WP_148745748.1">
    <property type="nucleotide sequence ID" value="NZ_VSTH01000259.1"/>
</dbReference>
<comment type="caution">
    <text evidence="2">The sequence shown here is derived from an EMBL/GenBank/DDBJ whole genome shotgun (WGS) entry which is preliminary data.</text>
</comment>
<dbReference type="AlphaFoldDB" id="A0A5S4YA35"/>
<dbReference type="SUPFAM" id="SSF117856">
    <property type="entry name" value="AF0104/ALDC/Ptd012-like"/>
    <property type="match status" value="1"/>
</dbReference>
<organism evidence="2 3">
    <name type="scientific">Bradyrhizobium hipponense</name>
    <dbReference type="NCBI Taxonomy" id="2605638"/>
    <lineage>
        <taxon>Bacteria</taxon>
        <taxon>Pseudomonadati</taxon>
        <taxon>Pseudomonadota</taxon>
        <taxon>Alphaproteobacteria</taxon>
        <taxon>Hyphomicrobiales</taxon>
        <taxon>Nitrobacteraceae</taxon>
        <taxon>Bradyrhizobium</taxon>
    </lineage>
</organism>
<dbReference type="Pfam" id="PF03479">
    <property type="entry name" value="PCC"/>
    <property type="match status" value="1"/>
</dbReference>
<feature type="domain" description="PPC" evidence="1">
    <location>
        <begin position="27"/>
        <end position="172"/>
    </location>
</feature>
<evidence type="ECO:0000259" key="1">
    <source>
        <dbReference type="Pfam" id="PF03479"/>
    </source>
</evidence>
<dbReference type="Gene3D" id="3.30.1330.80">
    <property type="entry name" value="Hypothetical protein, similar to alpha- acetolactate decarboxylase, domain 2"/>
    <property type="match status" value="1"/>
</dbReference>
<reference evidence="2 3" key="1">
    <citation type="submission" date="2019-08" db="EMBL/GenBank/DDBJ databases">
        <title>Bradyrhizobium hipponensis sp. nov., a rhizobium isolated from a Lupinus angustifolius root nodule in Tunisia.</title>
        <authorList>
            <person name="Off K."/>
            <person name="Rejili M."/>
            <person name="Mars M."/>
            <person name="Brachmann A."/>
            <person name="Marin M."/>
        </authorList>
    </citation>
    <scope>NUCLEOTIDE SEQUENCE [LARGE SCALE GENOMIC DNA]</scope>
    <source>
        <strain evidence="3">aSej3</strain>
    </source>
</reference>